<keyword evidence="2" id="KW-1185">Reference proteome</keyword>
<protein>
    <submittedName>
        <fullName evidence="1">Uncharacterized protein</fullName>
    </submittedName>
</protein>
<accession>A0A1P8WSJ4</accession>
<dbReference type="Proteomes" id="UP000187735">
    <property type="component" value="Chromosome"/>
</dbReference>
<dbReference type="EMBL" id="CP017641">
    <property type="protein sequence ID" value="APZ97015.1"/>
    <property type="molecule type" value="Genomic_DNA"/>
</dbReference>
<dbReference type="KEGG" id="fmr:Fuma_06693"/>
<evidence type="ECO:0000313" key="2">
    <source>
        <dbReference type="Proteomes" id="UP000187735"/>
    </source>
</evidence>
<evidence type="ECO:0000313" key="1">
    <source>
        <dbReference type="EMBL" id="APZ97015.1"/>
    </source>
</evidence>
<organism evidence="1 2">
    <name type="scientific">Fuerstiella marisgermanici</name>
    <dbReference type="NCBI Taxonomy" id="1891926"/>
    <lineage>
        <taxon>Bacteria</taxon>
        <taxon>Pseudomonadati</taxon>
        <taxon>Planctomycetota</taxon>
        <taxon>Planctomycetia</taxon>
        <taxon>Planctomycetales</taxon>
        <taxon>Planctomycetaceae</taxon>
        <taxon>Fuerstiella</taxon>
    </lineage>
</organism>
<dbReference type="AlphaFoldDB" id="A0A1P8WSJ4"/>
<name>A0A1P8WSJ4_9PLAN</name>
<sequence>MPARSFVVPDQFYSRWQATLFTEGWSVEAVEPLPNHCVFCGTVIANGDYVFVEISESAALPRLELRDDEHLLVILPQEPSLLRRTFARAANKLAYRIVQLVYQVGGHELKGNTWDKRNKGDADQ</sequence>
<dbReference type="STRING" id="1891926.Fuma_06693"/>
<proteinExistence type="predicted"/>
<reference evidence="1 2" key="1">
    <citation type="journal article" date="2016" name="Front. Microbiol.">
        <title>Fuerstia marisgermanicae gen. nov., sp. nov., an Unusual Member of the Phylum Planctomycetes from the German Wadden Sea.</title>
        <authorList>
            <person name="Kohn T."/>
            <person name="Heuer A."/>
            <person name="Jogler M."/>
            <person name="Vollmers J."/>
            <person name="Boedeker C."/>
            <person name="Bunk B."/>
            <person name="Rast P."/>
            <person name="Borchert D."/>
            <person name="Glockner I."/>
            <person name="Freese H.M."/>
            <person name="Klenk H.P."/>
            <person name="Overmann J."/>
            <person name="Kaster A.K."/>
            <person name="Rohde M."/>
            <person name="Wiegand S."/>
            <person name="Jogler C."/>
        </authorList>
    </citation>
    <scope>NUCLEOTIDE SEQUENCE [LARGE SCALE GENOMIC DNA]</scope>
    <source>
        <strain evidence="1 2">NH11</strain>
    </source>
</reference>
<gene>
    <name evidence="1" type="ORF">Fuma_06693</name>
</gene>